<keyword evidence="6 12" id="KW-0812">Transmembrane</keyword>
<comment type="pathway">
    <text evidence="3 12">Protein modification; protein glycosylation.</text>
</comment>
<dbReference type="Gene3D" id="3.40.50.2000">
    <property type="entry name" value="Glycogen Phosphorylase B"/>
    <property type="match status" value="2"/>
</dbReference>
<feature type="domain" description="Glycosyltransferase subfamily 4-like N-terminal" evidence="14">
    <location>
        <begin position="20"/>
        <end position="206"/>
    </location>
</feature>
<evidence type="ECO:0000256" key="7">
    <source>
        <dbReference type="ARBA" id="ARBA00022824"/>
    </source>
</evidence>
<evidence type="ECO:0000256" key="4">
    <source>
        <dbReference type="ARBA" id="ARBA00022676"/>
    </source>
</evidence>
<dbReference type="SUPFAM" id="SSF53756">
    <property type="entry name" value="UDP-Glycosyltransferase/glycogen phosphorylase"/>
    <property type="match status" value="1"/>
</dbReference>
<evidence type="ECO:0000256" key="11">
    <source>
        <dbReference type="ARBA" id="ARBA00045104"/>
    </source>
</evidence>
<feature type="transmembrane region" description="Helical" evidence="12">
    <location>
        <begin position="434"/>
        <end position="452"/>
    </location>
</feature>
<evidence type="ECO:0000259" key="14">
    <source>
        <dbReference type="Pfam" id="PF13439"/>
    </source>
</evidence>
<protein>
    <recommendedName>
        <fullName evidence="12">Alpha-1,3/1,6-mannosyltransferase ALG2</fullName>
        <ecNumber evidence="12">2.4.1.132</ecNumber>
        <ecNumber evidence="12">2.4.1.257</ecNumber>
    </recommendedName>
    <alternativeName>
        <fullName evidence="12">GDP-Man:Man(1)GlcNAc(2)-PP-Dol alpha-1,3-mannosyltransferase</fullName>
    </alternativeName>
</protein>
<comment type="subcellular location">
    <subcellularLocation>
        <location evidence="2 12">Endoplasmic reticulum membrane</location>
    </subcellularLocation>
</comment>
<dbReference type="InterPro" id="IPR001296">
    <property type="entry name" value="Glyco_trans_1"/>
</dbReference>
<evidence type="ECO:0000256" key="8">
    <source>
        <dbReference type="ARBA" id="ARBA00022989"/>
    </source>
</evidence>
<keyword evidence="4 12" id="KW-0328">Glycosyltransferase</keyword>
<keyword evidence="9 12" id="KW-0472">Membrane</keyword>
<dbReference type="Proteomes" id="UP001629113">
    <property type="component" value="Unassembled WGS sequence"/>
</dbReference>
<dbReference type="PANTHER" id="PTHR45918">
    <property type="entry name" value="ALPHA-1,3/1,6-MANNOSYLTRANSFERASE ALG2"/>
    <property type="match status" value="1"/>
</dbReference>
<evidence type="ECO:0000256" key="6">
    <source>
        <dbReference type="ARBA" id="ARBA00022692"/>
    </source>
</evidence>
<evidence type="ECO:0000256" key="10">
    <source>
        <dbReference type="ARBA" id="ARBA00045103"/>
    </source>
</evidence>
<keyword evidence="16" id="KW-1185">Reference proteome</keyword>
<comment type="catalytic activity">
    <reaction evidence="10 12">
        <text>a beta-D-Man-(1-&gt;4)-beta-D-GlcNAc-(1-&gt;4)-alpha-D-GlcNAc-diphospho-di-trans,poly-cis-dolichol + GDP-alpha-D-mannose = an alpha-D-Man-(1-&gt;3)-beta-D-Man-(1-&gt;4)-beta-D-GlcNAc-(1-&gt;4)-alpha-D-GlcNAc-diphospho-di-trans,poly-cis-dolichol + GDP + H(+)</text>
        <dbReference type="Rhea" id="RHEA:29515"/>
        <dbReference type="Rhea" id="RHEA-COMP:19511"/>
        <dbReference type="Rhea" id="RHEA-COMP:19513"/>
        <dbReference type="ChEBI" id="CHEBI:15378"/>
        <dbReference type="ChEBI" id="CHEBI:57527"/>
        <dbReference type="ChEBI" id="CHEBI:58189"/>
        <dbReference type="ChEBI" id="CHEBI:58472"/>
        <dbReference type="ChEBI" id="CHEBI:132510"/>
        <dbReference type="EC" id="2.4.1.132"/>
    </reaction>
    <physiologicalReaction direction="left-to-right" evidence="10 12">
        <dbReference type="Rhea" id="RHEA:29516"/>
    </physiologicalReaction>
</comment>
<organism evidence="15 16">
    <name type="scientific">Phlyctema vagabunda</name>
    <dbReference type="NCBI Taxonomy" id="108571"/>
    <lineage>
        <taxon>Eukaryota</taxon>
        <taxon>Fungi</taxon>
        <taxon>Dikarya</taxon>
        <taxon>Ascomycota</taxon>
        <taxon>Pezizomycotina</taxon>
        <taxon>Leotiomycetes</taxon>
        <taxon>Helotiales</taxon>
        <taxon>Dermateaceae</taxon>
        <taxon>Phlyctema</taxon>
    </lineage>
</organism>
<dbReference type="EC" id="2.4.1.132" evidence="12"/>
<evidence type="ECO:0000256" key="3">
    <source>
        <dbReference type="ARBA" id="ARBA00004922"/>
    </source>
</evidence>
<dbReference type="InterPro" id="IPR027054">
    <property type="entry name" value="ALG2"/>
</dbReference>
<evidence type="ECO:0000313" key="15">
    <source>
        <dbReference type="EMBL" id="KAL3421425.1"/>
    </source>
</evidence>
<gene>
    <name evidence="15" type="ORF">PVAG01_07870</name>
</gene>
<feature type="transmembrane region" description="Helical" evidence="12">
    <location>
        <begin position="472"/>
        <end position="493"/>
    </location>
</feature>
<proteinExistence type="inferred from homology"/>
<dbReference type="PANTHER" id="PTHR45918:SF1">
    <property type="entry name" value="ALPHA-1,3_1,6-MANNOSYLTRANSFERASE ALG2"/>
    <property type="match status" value="1"/>
</dbReference>
<evidence type="ECO:0000256" key="5">
    <source>
        <dbReference type="ARBA" id="ARBA00022679"/>
    </source>
</evidence>
<dbReference type="CDD" id="cd03805">
    <property type="entry name" value="GT4_ALG2-like"/>
    <property type="match status" value="1"/>
</dbReference>
<evidence type="ECO:0000259" key="13">
    <source>
        <dbReference type="Pfam" id="PF00534"/>
    </source>
</evidence>
<keyword evidence="8 12" id="KW-1133">Transmembrane helix</keyword>
<evidence type="ECO:0000256" key="1">
    <source>
        <dbReference type="ARBA" id="ARBA00003142"/>
    </source>
</evidence>
<comment type="similarity">
    <text evidence="12">Belongs to the glycosyltransferase group 1 family.</text>
</comment>
<evidence type="ECO:0000256" key="9">
    <source>
        <dbReference type="ARBA" id="ARBA00023136"/>
    </source>
</evidence>
<evidence type="ECO:0000256" key="2">
    <source>
        <dbReference type="ARBA" id="ARBA00004586"/>
    </source>
</evidence>
<dbReference type="EC" id="2.4.1.257" evidence="12"/>
<accession>A0ABR4PDM5</accession>
<dbReference type="Pfam" id="PF13439">
    <property type="entry name" value="Glyco_transf_4"/>
    <property type="match status" value="1"/>
</dbReference>
<dbReference type="Pfam" id="PF00534">
    <property type="entry name" value="Glycos_transf_1"/>
    <property type="match status" value="1"/>
</dbReference>
<sequence length="495" mass="55067">MTTKDEHRKTIVFFHPDLGIGGAERLVIDAAVGLQNRGHKVCIFTSHCDPKHCFDEARDGTLDVRVRGNSIVPSSILSRFSILCAILRQIHLIFSITLTSELSKLQPDAFFVDQLSAGLPLLRLFYPATRILFYCHFPDLLLAQGRASLWKRLYRIPFDTLEEWSMGFADAVCVNSKFTAGMVSKVWPEFVKNKDLQVVYPCVDTKEKKLDNIEDLTMFKDLKVILSINRFEKKKDVGLAIKAYAALSADARKGSRLVVAGGYDNRMPENVSYHKELVELAESLGLKIATTKTIVTALSVPADTDVLYLLSVPNTLKEALLSSARLLVYTPSNEHFGIVPLEAMLAGVPVLAANTGGPLETVIDKVTGWHCAPDDVSAWSAVMDSVLNTLTDVQVRNMGKVGIRRVQNDFSDVKMAARFDGIISGMDGLPRKKLLPWWFWTVPVAALDLAFWATGRFHLQEDAEPREVLNWWIAATSSTLLCLWSASSLISALRR</sequence>
<name>A0ABR4PDM5_9HELO</name>
<comment type="function">
    <text evidence="1 12">Mannosylates Man(2)GlcNAc(2)-dolichol diphosphate and Man(1)GlcNAc(2)-dolichol diphosphate to form Man(3)GlcNAc(2)-dolichol diphosphate.</text>
</comment>
<evidence type="ECO:0000313" key="16">
    <source>
        <dbReference type="Proteomes" id="UP001629113"/>
    </source>
</evidence>
<comment type="catalytic activity">
    <reaction evidence="11 12">
        <text>an alpha-D-Man-(1-&gt;3)-beta-D-Man-(1-&gt;4)-beta-D-GlcNAc-(1-&gt;4)-alpha-D-GlcNAc-diphospho-di-trans,poly-cis-dolichol + GDP-alpha-D-mannose = an alpha-D-Man-(1-&gt;3)-[alpha-D-Man-(1-&gt;6)]-beta-D-Man-(1-&gt;4)-beta-D-GlcNAc-(1-&gt;4)-alpha-D-GlcNAc-diphospho-di-trans,poly-cis-dolichol + GDP + H(+)</text>
        <dbReference type="Rhea" id="RHEA:29519"/>
        <dbReference type="Rhea" id="RHEA-COMP:19513"/>
        <dbReference type="Rhea" id="RHEA-COMP:19515"/>
        <dbReference type="ChEBI" id="CHEBI:15378"/>
        <dbReference type="ChEBI" id="CHEBI:57527"/>
        <dbReference type="ChEBI" id="CHEBI:58189"/>
        <dbReference type="ChEBI" id="CHEBI:132510"/>
        <dbReference type="ChEBI" id="CHEBI:132511"/>
        <dbReference type="EC" id="2.4.1.257"/>
    </reaction>
    <physiologicalReaction direction="left-to-right" evidence="11 12">
        <dbReference type="Rhea" id="RHEA:29520"/>
    </physiologicalReaction>
</comment>
<reference evidence="15 16" key="1">
    <citation type="submission" date="2024-06" db="EMBL/GenBank/DDBJ databases">
        <title>Complete genome of Phlyctema vagabunda strain 19-DSS-EL-015.</title>
        <authorList>
            <person name="Fiorenzani C."/>
        </authorList>
    </citation>
    <scope>NUCLEOTIDE SEQUENCE [LARGE SCALE GENOMIC DNA]</scope>
    <source>
        <strain evidence="15 16">19-DSS-EL-015</strain>
    </source>
</reference>
<keyword evidence="5 12" id="KW-0808">Transferase</keyword>
<comment type="caution">
    <text evidence="15">The sequence shown here is derived from an EMBL/GenBank/DDBJ whole genome shotgun (WGS) entry which is preliminary data.</text>
</comment>
<keyword evidence="7 12" id="KW-0256">Endoplasmic reticulum</keyword>
<dbReference type="EMBL" id="JBFCZG010000006">
    <property type="protein sequence ID" value="KAL3421425.1"/>
    <property type="molecule type" value="Genomic_DNA"/>
</dbReference>
<dbReference type="InterPro" id="IPR028098">
    <property type="entry name" value="Glyco_trans_4-like_N"/>
</dbReference>
<evidence type="ECO:0000256" key="12">
    <source>
        <dbReference type="RuleBase" id="RU367136"/>
    </source>
</evidence>
<feature type="domain" description="Glycosyl transferase family 1" evidence="13">
    <location>
        <begin position="213"/>
        <end position="388"/>
    </location>
</feature>